<dbReference type="AlphaFoldDB" id="A0A9P0MR11"/>
<protein>
    <submittedName>
        <fullName evidence="1">Uncharacterized protein</fullName>
    </submittedName>
</protein>
<gene>
    <name evidence="1" type="ORF">NEZAVI_LOCUS10510</name>
</gene>
<keyword evidence="2" id="KW-1185">Reference proteome</keyword>
<evidence type="ECO:0000313" key="1">
    <source>
        <dbReference type="EMBL" id="CAH1401500.1"/>
    </source>
</evidence>
<name>A0A9P0MR11_NEZVI</name>
<dbReference type="OrthoDB" id="5563016at2759"/>
<organism evidence="1 2">
    <name type="scientific">Nezara viridula</name>
    <name type="common">Southern green stink bug</name>
    <name type="synonym">Cimex viridulus</name>
    <dbReference type="NCBI Taxonomy" id="85310"/>
    <lineage>
        <taxon>Eukaryota</taxon>
        <taxon>Metazoa</taxon>
        <taxon>Ecdysozoa</taxon>
        <taxon>Arthropoda</taxon>
        <taxon>Hexapoda</taxon>
        <taxon>Insecta</taxon>
        <taxon>Pterygota</taxon>
        <taxon>Neoptera</taxon>
        <taxon>Paraneoptera</taxon>
        <taxon>Hemiptera</taxon>
        <taxon>Heteroptera</taxon>
        <taxon>Panheteroptera</taxon>
        <taxon>Pentatomomorpha</taxon>
        <taxon>Pentatomoidea</taxon>
        <taxon>Pentatomidae</taxon>
        <taxon>Pentatominae</taxon>
        <taxon>Nezara</taxon>
    </lineage>
</organism>
<evidence type="ECO:0000313" key="2">
    <source>
        <dbReference type="Proteomes" id="UP001152798"/>
    </source>
</evidence>
<sequence length="72" mass="7683">MSVRISGLYLDPGAKPPPVAIVTPHRSNSLDFLNFEEKRQLIASSLSLTDFLHKGGSVTSPSSPTTGPIYGK</sequence>
<dbReference type="EMBL" id="OV725081">
    <property type="protein sequence ID" value="CAH1401500.1"/>
    <property type="molecule type" value="Genomic_DNA"/>
</dbReference>
<dbReference type="Proteomes" id="UP001152798">
    <property type="component" value="Chromosome 5"/>
</dbReference>
<proteinExistence type="predicted"/>
<reference evidence="1" key="1">
    <citation type="submission" date="2022-01" db="EMBL/GenBank/DDBJ databases">
        <authorList>
            <person name="King R."/>
        </authorList>
    </citation>
    <scope>NUCLEOTIDE SEQUENCE</scope>
</reference>
<accession>A0A9P0MR11</accession>